<evidence type="ECO:0000313" key="11">
    <source>
        <dbReference type="EMBL" id="KHD74814.1"/>
    </source>
</evidence>
<dbReference type="OrthoDB" id="2085311at2"/>
<feature type="transmembrane region" description="Helical" evidence="9">
    <location>
        <begin position="86"/>
        <end position="108"/>
    </location>
</feature>
<feature type="transmembrane region" description="Helical" evidence="9">
    <location>
        <begin position="128"/>
        <end position="146"/>
    </location>
</feature>
<dbReference type="eggNOG" id="COG3090">
    <property type="taxonomic scope" value="Bacteria"/>
</dbReference>
<feature type="domain" description="Tripartite ATP-independent periplasmic transporters DctQ component" evidence="10">
    <location>
        <begin position="25"/>
        <end position="150"/>
    </location>
</feature>
<proteinExistence type="inferred from homology"/>
<dbReference type="RefSeq" id="WP_043528805.1">
    <property type="nucleotide sequence ID" value="NZ_BAABKU010000041.1"/>
</dbReference>
<evidence type="ECO:0000256" key="9">
    <source>
        <dbReference type="SAM" id="Phobius"/>
    </source>
</evidence>
<keyword evidence="3" id="KW-1003">Cell membrane</keyword>
<dbReference type="InterPro" id="IPR007387">
    <property type="entry name" value="TRAP_DctQ"/>
</dbReference>
<evidence type="ECO:0000313" key="12">
    <source>
        <dbReference type="Proteomes" id="UP000054537"/>
    </source>
</evidence>
<evidence type="ECO:0000256" key="3">
    <source>
        <dbReference type="ARBA" id="ARBA00022475"/>
    </source>
</evidence>
<dbReference type="EMBL" id="JRTT01000036">
    <property type="protein sequence ID" value="KHD74814.1"/>
    <property type="molecule type" value="Genomic_DNA"/>
</dbReference>
<reference evidence="11 12" key="1">
    <citation type="submission" date="2014-10" db="EMBL/GenBank/DDBJ databases">
        <title>Draft genome sequence of Actinoplanes utahensis NRRL 12052.</title>
        <authorList>
            <person name="Velasco-Bucheli B."/>
            <person name="del Cerro C."/>
            <person name="Hormigo D."/>
            <person name="Garcia J.L."/>
            <person name="Acebal C."/>
            <person name="Arroyo M."/>
            <person name="de la Mata I."/>
        </authorList>
    </citation>
    <scope>NUCLEOTIDE SEQUENCE [LARGE SCALE GENOMIC DNA]</scope>
    <source>
        <strain evidence="11 12">NRRL 12052</strain>
    </source>
</reference>
<evidence type="ECO:0000256" key="4">
    <source>
        <dbReference type="ARBA" id="ARBA00022519"/>
    </source>
</evidence>
<comment type="caution">
    <text evidence="11">The sequence shown here is derived from an EMBL/GenBank/DDBJ whole genome shotgun (WGS) entry which is preliminary data.</text>
</comment>
<keyword evidence="12" id="KW-1185">Reference proteome</keyword>
<dbReference type="PANTHER" id="PTHR35011:SF2">
    <property type="entry name" value="2,3-DIKETO-L-GULONATE TRAP TRANSPORTER SMALL PERMEASE PROTEIN YIAM"/>
    <property type="match status" value="1"/>
</dbReference>
<dbReference type="GO" id="GO:0005886">
    <property type="term" value="C:plasma membrane"/>
    <property type="evidence" value="ECO:0007669"/>
    <property type="project" value="UniProtKB-SubCell"/>
</dbReference>
<feature type="transmembrane region" description="Helical" evidence="9">
    <location>
        <begin position="12"/>
        <end position="32"/>
    </location>
</feature>
<evidence type="ECO:0000256" key="8">
    <source>
        <dbReference type="ARBA" id="ARBA00038436"/>
    </source>
</evidence>
<comment type="similarity">
    <text evidence="8">Belongs to the TRAP transporter small permease family.</text>
</comment>
<keyword evidence="4" id="KW-0997">Cell inner membrane</keyword>
<dbReference type="STRING" id="1869.MB27_26730"/>
<dbReference type="GO" id="GO:0022857">
    <property type="term" value="F:transmembrane transporter activity"/>
    <property type="evidence" value="ECO:0007669"/>
    <property type="project" value="TreeGrafter"/>
</dbReference>
<evidence type="ECO:0000256" key="2">
    <source>
        <dbReference type="ARBA" id="ARBA00022448"/>
    </source>
</evidence>
<comment type="subcellular location">
    <subcellularLocation>
        <location evidence="1">Cell inner membrane</location>
        <topology evidence="1">Multi-pass membrane protein</topology>
    </subcellularLocation>
</comment>
<gene>
    <name evidence="11" type="ORF">MB27_26730</name>
</gene>
<keyword evidence="2" id="KW-0813">Transport</keyword>
<name>A0A0A6UKK1_ACTUT</name>
<organism evidence="11 12">
    <name type="scientific">Actinoplanes utahensis</name>
    <dbReference type="NCBI Taxonomy" id="1869"/>
    <lineage>
        <taxon>Bacteria</taxon>
        <taxon>Bacillati</taxon>
        <taxon>Actinomycetota</taxon>
        <taxon>Actinomycetes</taxon>
        <taxon>Micromonosporales</taxon>
        <taxon>Micromonosporaceae</taxon>
        <taxon>Actinoplanes</taxon>
    </lineage>
</organism>
<evidence type="ECO:0000259" key="10">
    <source>
        <dbReference type="Pfam" id="PF04290"/>
    </source>
</evidence>
<evidence type="ECO:0000256" key="5">
    <source>
        <dbReference type="ARBA" id="ARBA00022692"/>
    </source>
</evidence>
<dbReference type="Pfam" id="PF04290">
    <property type="entry name" value="DctQ"/>
    <property type="match status" value="1"/>
</dbReference>
<evidence type="ECO:0000256" key="1">
    <source>
        <dbReference type="ARBA" id="ARBA00004429"/>
    </source>
</evidence>
<protein>
    <submittedName>
        <fullName evidence="11">C4-dicarboxylate ABC transporter permease</fullName>
    </submittedName>
</protein>
<keyword evidence="5 9" id="KW-0812">Transmembrane</keyword>
<dbReference type="PANTHER" id="PTHR35011">
    <property type="entry name" value="2,3-DIKETO-L-GULONATE TRAP TRANSPORTER SMALL PERMEASE PROTEIN YIAM"/>
    <property type="match status" value="1"/>
</dbReference>
<sequence length="168" mass="18442">MTAVKNVLDRVLAWCCIVLFAALVLDVGWQVFARQVLDSPSGWSEELAKYLFIWLGLLGGAWVFGERGHVAADLAVQRMPEKAQRVTAVLVHLSTLTFAALTLIWGGYQVVQLTWDQTLTGLPLNVGWMYLALPICGVITAFYSIYHMIAISKGDEVAIDAEAETALS</sequence>
<evidence type="ECO:0000256" key="6">
    <source>
        <dbReference type="ARBA" id="ARBA00022989"/>
    </source>
</evidence>
<dbReference type="InterPro" id="IPR055348">
    <property type="entry name" value="DctQ"/>
</dbReference>
<evidence type="ECO:0000256" key="7">
    <source>
        <dbReference type="ARBA" id="ARBA00023136"/>
    </source>
</evidence>
<keyword evidence="6 9" id="KW-1133">Transmembrane helix</keyword>
<dbReference type="AlphaFoldDB" id="A0A0A6UKK1"/>
<keyword evidence="7 9" id="KW-0472">Membrane</keyword>
<dbReference type="Proteomes" id="UP000054537">
    <property type="component" value="Unassembled WGS sequence"/>
</dbReference>
<feature type="transmembrane region" description="Helical" evidence="9">
    <location>
        <begin position="47"/>
        <end position="65"/>
    </location>
</feature>
<accession>A0A0A6UKK1</accession>
<dbReference type="GO" id="GO:0015740">
    <property type="term" value="P:C4-dicarboxylate transport"/>
    <property type="evidence" value="ECO:0007669"/>
    <property type="project" value="TreeGrafter"/>
</dbReference>